<reference evidence="1 2" key="1">
    <citation type="submission" date="2020-08" db="EMBL/GenBank/DDBJ databases">
        <title>Genome public.</title>
        <authorList>
            <person name="Liu C."/>
            <person name="Sun Q."/>
        </authorList>
    </citation>
    <scope>NUCLEOTIDE SEQUENCE [LARGE SCALE GENOMIC DNA]</scope>
    <source>
        <strain evidence="1 2">NSJ-27</strain>
    </source>
</reference>
<accession>A0ABR7INH2</accession>
<proteinExistence type="predicted"/>
<evidence type="ECO:0000313" key="2">
    <source>
        <dbReference type="Proteomes" id="UP000649151"/>
    </source>
</evidence>
<dbReference type="RefSeq" id="WP_069988067.1">
    <property type="nucleotide sequence ID" value="NZ_JACOQK010000001.1"/>
</dbReference>
<organism evidence="1 2">
    <name type="scientific">Clostridium facile</name>
    <dbReference type="NCBI Taxonomy" id="2763035"/>
    <lineage>
        <taxon>Bacteria</taxon>
        <taxon>Bacillati</taxon>
        <taxon>Bacillota</taxon>
        <taxon>Clostridia</taxon>
        <taxon>Eubacteriales</taxon>
        <taxon>Clostridiaceae</taxon>
        <taxon>Clostridium</taxon>
    </lineage>
</organism>
<dbReference type="Gene3D" id="3.40.50.300">
    <property type="entry name" value="P-loop containing nucleotide triphosphate hydrolases"/>
    <property type="match status" value="1"/>
</dbReference>
<name>A0ABR7INH2_9CLOT</name>
<dbReference type="InterPro" id="IPR027417">
    <property type="entry name" value="P-loop_NTPase"/>
</dbReference>
<dbReference type="SUPFAM" id="SSF52540">
    <property type="entry name" value="P-loop containing nucleoside triphosphate hydrolases"/>
    <property type="match status" value="1"/>
</dbReference>
<evidence type="ECO:0000313" key="1">
    <source>
        <dbReference type="EMBL" id="MBC5786432.1"/>
    </source>
</evidence>
<sequence>MKHTIITIGRQFGSGGREIAQKLSRLLEIPFYDKELIEVAAKESGMHQDVVKNIDETASHSLLYSLSTGSFILGGRYSPLTDAPINDKLYFIQSDIIRHIADEGSCIIVGRCADYILRERPELLSLFIYAPLEERIKRISDLYDLTPNKAKERIMKTDKRRNTYYHYYSDRKWGDLENYHCSVDSSMLGVDGTVKFLAELAKQKEASLEK</sequence>
<gene>
    <name evidence="1" type="ORF">H8Z77_00105</name>
</gene>
<dbReference type="Pfam" id="PF13189">
    <property type="entry name" value="Cytidylate_kin2"/>
    <property type="match status" value="1"/>
</dbReference>
<protein>
    <submittedName>
        <fullName evidence="1">Cytidylate kinase-like family protein</fullName>
    </submittedName>
</protein>
<dbReference type="Proteomes" id="UP000649151">
    <property type="component" value="Unassembled WGS sequence"/>
</dbReference>
<keyword evidence="2" id="KW-1185">Reference proteome</keyword>
<dbReference type="EMBL" id="JACOQK010000001">
    <property type="protein sequence ID" value="MBC5786432.1"/>
    <property type="molecule type" value="Genomic_DNA"/>
</dbReference>
<comment type="caution">
    <text evidence="1">The sequence shown here is derived from an EMBL/GenBank/DDBJ whole genome shotgun (WGS) entry which is preliminary data.</text>
</comment>